<reference evidence="1 2" key="1">
    <citation type="journal article" date="2019" name="Microbiol. Resour. Announc.">
        <title>Draft Genome Sequence of the Most Traditional epsilon-Poly-l-Lysine Producer, Streptomyces albulus NBRC14147.</title>
        <authorList>
            <person name="Yamanaka K."/>
            <person name="Hamano Y."/>
        </authorList>
    </citation>
    <scope>NUCLEOTIDE SEQUENCE [LARGE SCALE GENOMIC DNA]</scope>
    <source>
        <strain evidence="1 2">NBRC 14147</strain>
    </source>
</reference>
<accession>A0A401R8A9</accession>
<organism evidence="1 2">
    <name type="scientific">Streptomyces noursei</name>
    <name type="common">Streptomyces albulus</name>
    <dbReference type="NCBI Taxonomy" id="1971"/>
    <lineage>
        <taxon>Bacteria</taxon>
        <taxon>Bacillati</taxon>
        <taxon>Actinomycetota</taxon>
        <taxon>Actinomycetes</taxon>
        <taxon>Kitasatosporales</taxon>
        <taxon>Streptomycetaceae</taxon>
        <taxon>Streptomyces</taxon>
    </lineage>
</organism>
<evidence type="ECO:0000313" key="1">
    <source>
        <dbReference type="EMBL" id="GCB93853.1"/>
    </source>
</evidence>
<gene>
    <name evidence="1" type="ORF">SALB_06644</name>
</gene>
<comment type="caution">
    <text evidence="1">The sequence shown here is derived from an EMBL/GenBank/DDBJ whole genome shotgun (WGS) entry which is preliminary data.</text>
</comment>
<protein>
    <submittedName>
        <fullName evidence="1">Uncharacterized protein</fullName>
    </submittedName>
</protein>
<sequence length="762" mass="84991">MSQAAIRKQRELAQARARLIAYLQRVAGPALTAEDAQAALEKAKAWNSGPARAMDDYFAEHPNALTEPSPHCPIQVVRLLQHLEATGHGDVVTQLACARCHRTGLRLTRTTPEGRCCDWCVARTELRPCARCGRDGHIVTRREEGPICRLCYYTDPQVVEECAECGRIRKPVRRREDGTSLCQACAPKPEHACVRCGKLRPAQAVTGDGPVCKLCYESPPRLCDLCQQVKPISVRKAEGQPAICVDCYRGPKRTCVLCDRVRHGFQYRGGEFYCASCRPRRSLPCADCGETKPVQANWPVGTLCDTCYQRRKRNPAPCAQCGTLRTLVGRTKDGNICGPCSGTDIDFSCRRCGYPGDIYADGSCSRCVAKDRVRDLLSDEDGNIHLQLQPLAEQLGAAQEPWSVITWTRRSDSARMLAGLAAQHQEITHEILDELPQDWRTLYIRELLVAAGVLPKRQENFARLRLWVNDVLADVPPHHSLVIRPFAEWGVLRDARRRADKGRYTAGAATNDRVDIRTAIKFMTWLDDNSITLADLSQEVLDLWLTVNSTQARGLSAFIRWAVARRLTGKVTVPTKRYGLPSRFMHSDELNQQLRRCLNDDSLPLEARIIGSLTGLYALATTRIVELTTDRFHRDGDDAYLTIDQHPVLLPPRLAVLIEKQVASPSCRTSVLQQPHDGTPGFLFPGRPPSRPRSAETVNTYMRKHGLPGISARNTALMEAITDLPPIVVSDLFGIHPHTAYAWSQYAQNSWAEYLEAAQATE</sequence>
<dbReference type="EMBL" id="BHXC01000007">
    <property type="protein sequence ID" value="GCB93853.1"/>
    <property type="molecule type" value="Genomic_DNA"/>
</dbReference>
<evidence type="ECO:0000313" key="2">
    <source>
        <dbReference type="Proteomes" id="UP000288351"/>
    </source>
</evidence>
<dbReference type="AlphaFoldDB" id="A0A401R8A9"/>
<name>A0A401R8A9_STRNR</name>
<proteinExistence type="predicted"/>
<dbReference type="Proteomes" id="UP000288351">
    <property type="component" value="Unassembled WGS sequence"/>
</dbReference>
<dbReference type="RefSeq" id="WP_236664485.1">
    <property type="nucleotide sequence ID" value="NZ_BHXC01000007.1"/>
</dbReference>